<dbReference type="CDD" id="cd04301">
    <property type="entry name" value="NAT_SF"/>
    <property type="match status" value="1"/>
</dbReference>
<dbReference type="PANTHER" id="PTHR43138">
    <property type="entry name" value="ACETYLTRANSFERASE, GNAT FAMILY"/>
    <property type="match status" value="1"/>
</dbReference>
<proteinExistence type="predicted"/>
<protein>
    <submittedName>
        <fullName evidence="2">GNAT family N-acetyltransferase</fullName>
    </submittedName>
</protein>
<reference evidence="2 3" key="1">
    <citation type="submission" date="2024-07" db="EMBL/GenBank/DDBJ databases">
        <title>The genome sequence of type strain Sediminicola luteus GDMCC 1.2596T.</title>
        <authorList>
            <person name="Liu Y."/>
        </authorList>
    </citation>
    <scope>NUCLEOTIDE SEQUENCE [LARGE SCALE GENOMIC DNA]</scope>
    <source>
        <strain evidence="2 3">GDMCC 1.2596</strain>
    </source>
</reference>
<dbReference type="Pfam" id="PF00583">
    <property type="entry name" value="Acetyltransf_1"/>
    <property type="match status" value="1"/>
</dbReference>
<dbReference type="EMBL" id="JBEWYP010000003">
    <property type="protein sequence ID" value="MET7029156.1"/>
    <property type="molecule type" value="Genomic_DNA"/>
</dbReference>
<comment type="caution">
    <text evidence="2">The sequence shown here is derived from an EMBL/GenBank/DDBJ whole genome shotgun (WGS) entry which is preliminary data.</text>
</comment>
<feature type="domain" description="N-acetyltransferase" evidence="1">
    <location>
        <begin position="3"/>
        <end position="162"/>
    </location>
</feature>
<dbReference type="RefSeq" id="WP_354617980.1">
    <property type="nucleotide sequence ID" value="NZ_JBEWYP010000003.1"/>
</dbReference>
<dbReference type="PROSITE" id="PS51186">
    <property type="entry name" value="GNAT"/>
    <property type="match status" value="1"/>
</dbReference>
<keyword evidence="3" id="KW-1185">Reference proteome</keyword>
<sequence>MDLQIRVADLADQDAIWDIIKNVIKTGNSYVFYPDSSREKMIDYWCSKEKRTYVAFLGNKLVGTFLIKDNIPDNGSHVANASYMIHPDSFGKGIGEAMGKYSLVEAKKLGYRAMQFNMVIKSNEPAVRLWTKLGFQIVGEIPEAFNHPINGYTNAYVMYKKL</sequence>
<dbReference type="Proteomes" id="UP001549773">
    <property type="component" value="Unassembled WGS sequence"/>
</dbReference>
<dbReference type="SUPFAM" id="SSF55729">
    <property type="entry name" value="Acyl-CoA N-acyltransferases (Nat)"/>
    <property type="match status" value="1"/>
</dbReference>
<dbReference type="PANTHER" id="PTHR43138:SF1">
    <property type="entry name" value="N-ACETYLTRANSFERASE ACA1"/>
    <property type="match status" value="1"/>
</dbReference>
<name>A0ABV2TV69_9FLAO</name>
<dbReference type="InterPro" id="IPR052742">
    <property type="entry name" value="Mito_N-acetyltransferase"/>
</dbReference>
<dbReference type="InterPro" id="IPR000182">
    <property type="entry name" value="GNAT_dom"/>
</dbReference>
<dbReference type="Gene3D" id="3.40.630.30">
    <property type="match status" value="1"/>
</dbReference>
<dbReference type="InterPro" id="IPR016181">
    <property type="entry name" value="Acyl_CoA_acyltransferase"/>
</dbReference>
<evidence type="ECO:0000259" key="1">
    <source>
        <dbReference type="PROSITE" id="PS51186"/>
    </source>
</evidence>
<gene>
    <name evidence="2" type="ORF">ABXZ32_07105</name>
</gene>
<accession>A0ABV2TV69</accession>
<organism evidence="2 3">
    <name type="scientific">Sediminicola luteus</name>
    <dbReference type="NCBI Taxonomy" id="319238"/>
    <lineage>
        <taxon>Bacteria</taxon>
        <taxon>Pseudomonadati</taxon>
        <taxon>Bacteroidota</taxon>
        <taxon>Flavobacteriia</taxon>
        <taxon>Flavobacteriales</taxon>
        <taxon>Flavobacteriaceae</taxon>
        <taxon>Sediminicola</taxon>
    </lineage>
</organism>
<evidence type="ECO:0000313" key="3">
    <source>
        <dbReference type="Proteomes" id="UP001549773"/>
    </source>
</evidence>
<evidence type="ECO:0000313" key="2">
    <source>
        <dbReference type="EMBL" id="MET7029156.1"/>
    </source>
</evidence>